<comment type="caution">
    <text evidence="2">The sequence shown here is derived from an EMBL/GenBank/DDBJ whole genome shotgun (WGS) entry which is preliminary data.</text>
</comment>
<dbReference type="EMBL" id="CAJFCJ010000017">
    <property type="protein sequence ID" value="CAD5122517.1"/>
    <property type="molecule type" value="Genomic_DNA"/>
</dbReference>
<dbReference type="Proteomes" id="UP000549394">
    <property type="component" value="Unassembled WGS sequence"/>
</dbReference>
<sequence length="402" mass="47069">MTDIRTDALAKSTAGLGVSEAQLERERMAMNEKNTAYRPNFFNDEESRNVLKSISRTFKKFELAKRLIMSEGERMKRYANDRLLLSSDICTYSKILDGLIMKEENLLDKQGLSFDYIEFLDEMGKDQIHNPMMQGRMFITNFRFILITCEQLKGTILSRSNTSKARREIYEISSYLNDEVHYKSITLDEIADIEIHSRTGGRAETELRSKKRHFRPWKSKEKWGYWKTAREGVEYSEKVLVISSNLRPFDERCLINIHVDENMDIGKLASYAAFLQRNCLRLSEMIPRMMSNEEVDDFKKMYDTLPLIKKEEKKENTEEEKRNSSESLNSMEPEQSNEREDEETDRENNNVEYVAREPKKVESSKITDSITKEGNEANNEHFSNIANVAQDNLRFIIRNKGK</sequence>
<dbReference type="AlphaFoldDB" id="A0A7I8W1V0"/>
<evidence type="ECO:0000256" key="1">
    <source>
        <dbReference type="SAM" id="MobiDB-lite"/>
    </source>
</evidence>
<gene>
    <name evidence="2" type="ORF">DGYR_LOCUS10318</name>
</gene>
<evidence type="ECO:0000313" key="3">
    <source>
        <dbReference type="Proteomes" id="UP000549394"/>
    </source>
</evidence>
<keyword evidence="3" id="KW-1185">Reference proteome</keyword>
<accession>A0A7I8W1V0</accession>
<protein>
    <submittedName>
        <fullName evidence="2">DgyrCDS10940</fullName>
    </submittedName>
</protein>
<feature type="compositionally biased region" description="Basic and acidic residues" evidence="1">
    <location>
        <begin position="309"/>
        <end position="324"/>
    </location>
</feature>
<name>A0A7I8W1V0_9ANNE</name>
<feature type="compositionally biased region" description="Basic and acidic residues" evidence="1">
    <location>
        <begin position="346"/>
        <end position="379"/>
    </location>
</feature>
<reference evidence="2 3" key="1">
    <citation type="submission" date="2020-08" db="EMBL/GenBank/DDBJ databases">
        <authorList>
            <person name="Hejnol A."/>
        </authorList>
    </citation>
    <scope>NUCLEOTIDE SEQUENCE [LARGE SCALE GENOMIC DNA]</scope>
</reference>
<feature type="region of interest" description="Disordered" evidence="1">
    <location>
        <begin position="309"/>
        <end position="383"/>
    </location>
</feature>
<organism evidence="2 3">
    <name type="scientific">Dimorphilus gyrociliatus</name>
    <dbReference type="NCBI Taxonomy" id="2664684"/>
    <lineage>
        <taxon>Eukaryota</taxon>
        <taxon>Metazoa</taxon>
        <taxon>Spiralia</taxon>
        <taxon>Lophotrochozoa</taxon>
        <taxon>Annelida</taxon>
        <taxon>Polychaeta</taxon>
        <taxon>Polychaeta incertae sedis</taxon>
        <taxon>Dinophilidae</taxon>
        <taxon>Dimorphilus</taxon>
    </lineage>
</organism>
<evidence type="ECO:0000313" key="2">
    <source>
        <dbReference type="EMBL" id="CAD5122517.1"/>
    </source>
</evidence>
<proteinExistence type="predicted"/>